<name>Q98JR9_RHILO</name>
<dbReference type="EMBL" id="BA000012">
    <property type="protein sequence ID" value="BAB49096.1"/>
    <property type="molecule type" value="Genomic_DNA"/>
</dbReference>
<evidence type="ECO:0000313" key="4">
    <source>
        <dbReference type="Proteomes" id="UP000000552"/>
    </source>
</evidence>
<gene>
    <name evidence="3" type="ordered locus">mll1813</name>
</gene>
<proteinExistence type="predicted"/>
<sequence length="241" mass="26385">MLTGQRRRESRSRQGSGFPTISYPRIRDGANRPRTRMSPLPEAVPFFSQWETPDMTLAVLADGAEVALRRDLLWQGSGAESLDEYAVWAANICGMACLKMILATRGEIVPTIELARRCTRYGGYVVNEGSIKGLIYAPFVSFVQAEFSLEAQVMTNVATSDIPAILRQSRFFIASVSSSIRWPEGEPPSKGGHLVLVTAASDDGFRFHNPSGHTSVTQANAVLAPADFDRFFANRGIAITI</sequence>
<organism evidence="3 4">
    <name type="scientific">Mesorhizobium japonicum (strain LMG 29417 / CECT 9101 / MAFF 303099)</name>
    <name type="common">Mesorhizobium loti (strain MAFF 303099)</name>
    <dbReference type="NCBI Taxonomy" id="266835"/>
    <lineage>
        <taxon>Bacteria</taxon>
        <taxon>Pseudomonadati</taxon>
        <taxon>Pseudomonadota</taxon>
        <taxon>Alphaproteobacteria</taxon>
        <taxon>Hyphomicrobiales</taxon>
        <taxon>Phyllobacteriaceae</taxon>
        <taxon>Mesorhizobium</taxon>
    </lineage>
</organism>
<dbReference type="DNASU" id="1225971"/>
<dbReference type="Proteomes" id="UP000000552">
    <property type="component" value="Chromosome"/>
</dbReference>
<dbReference type="Gene3D" id="3.90.70.10">
    <property type="entry name" value="Cysteine proteinases"/>
    <property type="match status" value="1"/>
</dbReference>
<dbReference type="HOGENOM" id="CLU_118121_0_0_5"/>
<reference evidence="3 4" key="1">
    <citation type="journal article" date="2000" name="DNA Res.">
        <title>Complete genome structure of the nitrogen-fixing symbiotic bacterium Mesorhizobium loti.</title>
        <authorList>
            <person name="Kaneko T."/>
            <person name="Nakamura Y."/>
            <person name="Sato S."/>
            <person name="Asamizu E."/>
            <person name="Kato T."/>
            <person name="Sasamoto S."/>
            <person name="Watanabe A."/>
            <person name="Idesawa K."/>
            <person name="Ishikawa A."/>
            <person name="Kawashima K."/>
            <person name="Kimura T."/>
            <person name="Kishida Y."/>
            <person name="Kiyokawa C."/>
            <person name="Kohara M."/>
            <person name="Matsumoto M."/>
            <person name="Matsuno A."/>
            <person name="Mochizuki Y."/>
            <person name="Nakayama S."/>
            <person name="Nakazaki N."/>
            <person name="Shimpo S."/>
            <person name="Sugimoto M."/>
            <person name="Takeuchi C."/>
            <person name="Yamada M."/>
            <person name="Tabata S."/>
        </authorList>
    </citation>
    <scope>NUCLEOTIDE SEQUENCE [LARGE SCALE GENOMIC DNA]</scope>
    <source>
        <strain evidence="4">LMG 29417 / CECT 9101 / MAFF 303099</strain>
    </source>
</reference>
<dbReference type="KEGG" id="mlo:mll1813"/>
<dbReference type="InterPro" id="IPR039564">
    <property type="entry name" value="Peptidase_C39-like"/>
</dbReference>
<dbReference type="Pfam" id="PF13529">
    <property type="entry name" value="Peptidase_C39_2"/>
    <property type="match status" value="1"/>
</dbReference>
<evidence type="ECO:0000313" key="3">
    <source>
        <dbReference type="EMBL" id="BAB49096.1"/>
    </source>
</evidence>
<accession>Q98JR9</accession>
<evidence type="ECO:0000256" key="1">
    <source>
        <dbReference type="SAM" id="MobiDB-lite"/>
    </source>
</evidence>
<dbReference type="AlphaFoldDB" id="Q98JR9"/>
<dbReference type="SMR" id="Q98JR9"/>
<feature type="domain" description="Peptidase C39-like" evidence="2">
    <location>
        <begin position="44"/>
        <end position="210"/>
    </location>
</feature>
<feature type="region of interest" description="Disordered" evidence="1">
    <location>
        <begin position="1"/>
        <end position="37"/>
    </location>
</feature>
<evidence type="ECO:0000259" key="2">
    <source>
        <dbReference type="Pfam" id="PF13529"/>
    </source>
</evidence>
<dbReference type="eggNOG" id="COG3271">
    <property type="taxonomic scope" value="Bacteria"/>
</dbReference>
<protein>
    <submittedName>
        <fullName evidence="3">Mll1813 protein</fullName>
    </submittedName>
</protein>